<dbReference type="Proteomes" id="UP000319449">
    <property type="component" value="Unassembled WGS sequence"/>
</dbReference>
<evidence type="ECO:0000256" key="2">
    <source>
        <dbReference type="ARBA" id="ARBA00008445"/>
    </source>
</evidence>
<evidence type="ECO:0000313" key="12">
    <source>
        <dbReference type="EMBL" id="TWJ13775.1"/>
    </source>
</evidence>
<gene>
    <name evidence="12" type="ORF">JN12_03700</name>
</gene>
<keyword evidence="13" id="KW-1185">Reference proteome</keyword>
<keyword evidence="9 10" id="KW-0472">Membrane</keyword>
<feature type="region of interest" description="Disordered" evidence="11">
    <location>
        <begin position="76"/>
        <end position="127"/>
    </location>
</feature>
<evidence type="ECO:0000313" key="13">
    <source>
        <dbReference type="Proteomes" id="UP000319449"/>
    </source>
</evidence>
<organism evidence="12 13">
    <name type="scientific">Geobacter argillaceus</name>
    <dbReference type="NCBI Taxonomy" id="345631"/>
    <lineage>
        <taxon>Bacteria</taxon>
        <taxon>Pseudomonadati</taxon>
        <taxon>Thermodesulfobacteriota</taxon>
        <taxon>Desulfuromonadia</taxon>
        <taxon>Geobacterales</taxon>
        <taxon>Geobacteraceae</taxon>
        <taxon>Geobacter</taxon>
    </lineage>
</organism>
<dbReference type="PANTHER" id="PTHR34182:SF1">
    <property type="entry name" value="PROTEIN-EXPORT MEMBRANE PROTEIN SECG"/>
    <property type="match status" value="1"/>
</dbReference>
<evidence type="ECO:0000256" key="3">
    <source>
        <dbReference type="ARBA" id="ARBA00022448"/>
    </source>
</evidence>
<accession>A0A562V794</accession>
<feature type="transmembrane region" description="Helical" evidence="10">
    <location>
        <begin position="51"/>
        <end position="72"/>
    </location>
</feature>
<dbReference type="GO" id="GO:0015450">
    <property type="term" value="F:protein-transporting ATPase activity"/>
    <property type="evidence" value="ECO:0007669"/>
    <property type="project" value="UniProtKB-UniRule"/>
</dbReference>
<keyword evidence="4 10" id="KW-1003">Cell membrane</keyword>
<dbReference type="GO" id="GO:0043952">
    <property type="term" value="P:protein transport by the Sec complex"/>
    <property type="evidence" value="ECO:0007669"/>
    <property type="project" value="TreeGrafter"/>
</dbReference>
<evidence type="ECO:0000256" key="4">
    <source>
        <dbReference type="ARBA" id="ARBA00022475"/>
    </source>
</evidence>
<dbReference type="AlphaFoldDB" id="A0A562V794"/>
<sequence length="127" mass="12622">MIYLLIFLHIFVSIILIAVVLMQSGKGAEMGASFGAGGSQSVFGAGGGSTFMSKMTTGAAIIFMLTSLVLAYQSGKSGSSSIMSSAPKVAPQKPAAPASQPAQTKPAAPAPTGQPLQAPAPAAPAQK</sequence>
<dbReference type="EMBL" id="VLLN01000035">
    <property type="protein sequence ID" value="TWJ13775.1"/>
    <property type="molecule type" value="Genomic_DNA"/>
</dbReference>
<dbReference type="RefSeq" id="WP_145025540.1">
    <property type="nucleotide sequence ID" value="NZ_VLLN01000035.1"/>
</dbReference>
<keyword evidence="8 10" id="KW-0811">Translocation</keyword>
<dbReference type="PANTHER" id="PTHR34182">
    <property type="entry name" value="PROTEIN-EXPORT MEMBRANE PROTEIN SECG"/>
    <property type="match status" value="1"/>
</dbReference>
<keyword evidence="7 10" id="KW-1133">Transmembrane helix</keyword>
<evidence type="ECO:0000256" key="9">
    <source>
        <dbReference type="ARBA" id="ARBA00023136"/>
    </source>
</evidence>
<dbReference type="PRINTS" id="PR01651">
    <property type="entry name" value="SECGEXPORT"/>
</dbReference>
<name>A0A562V794_9BACT</name>
<dbReference type="Pfam" id="PF03840">
    <property type="entry name" value="SecG"/>
    <property type="match status" value="1"/>
</dbReference>
<reference evidence="12 13" key="1">
    <citation type="submission" date="2019-07" db="EMBL/GenBank/DDBJ databases">
        <title>Genomic Encyclopedia of Archaeal and Bacterial Type Strains, Phase II (KMG-II): from individual species to whole genera.</title>
        <authorList>
            <person name="Goeker M."/>
        </authorList>
    </citation>
    <scope>NUCLEOTIDE SEQUENCE [LARGE SCALE GENOMIC DNA]</scope>
    <source>
        <strain evidence="12 13">ATCC BAA-1139</strain>
    </source>
</reference>
<dbReference type="OrthoDB" id="121323at2"/>
<keyword evidence="6 10" id="KW-0653">Protein transport</keyword>
<comment type="caution">
    <text evidence="12">The sequence shown here is derived from an EMBL/GenBank/DDBJ whole genome shotgun (WGS) entry which is preliminary data.</text>
</comment>
<evidence type="ECO:0000256" key="11">
    <source>
        <dbReference type="SAM" id="MobiDB-lite"/>
    </source>
</evidence>
<protein>
    <recommendedName>
        <fullName evidence="10">Protein-export membrane protein SecG</fullName>
    </recommendedName>
</protein>
<comment type="similarity">
    <text evidence="2 10">Belongs to the SecG family.</text>
</comment>
<evidence type="ECO:0000256" key="1">
    <source>
        <dbReference type="ARBA" id="ARBA00004651"/>
    </source>
</evidence>
<dbReference type="GO" id="GO:0065002">
    <property type="term" value="P:intracellular protein transmembrane transport"/>
    <property type="evidence" value="ECO:0007669"/>
    <property type="project" value="TreeGrafter"/>
</dbReference>
<keyword evidence="5 10" id="KW-0812">Transmembrane</keyword>
<dbReference type="GO" id="GO:0005886">
    <property type="term" value="C:plasma membrane"/>
    <property type="evidence" value="ECO:0007669"/>
    <property type="project" value="UniProtKB-SubCell"/>
</dbReference>
<evidence type="ECO:0000256" key="8">
    <source>
        <dbReference type="ARBA" id="ARBA00023010"/>
    </source>
</evidence>
<evidence type="ECO:0000256" key="6">
    <source>
        <dbReference type="ARBA" id="ARBA00022927"/>
    </source>
</evidence>
<proteinExistence type="inferred from homology"/>
<dbReference type="InterPro" id="IPR004692">
    <property type="entry name" value="SecG"/>
</dbReference>
<evidence type="ECO:0000256" key="10">
    <source>
        <dbReference type="RuleBase" id="RU365087"/>
    </source>
</evidence>
<dbReference type="GO" id="GO:0009306">
    <property type="term" value="P:protein secretion"/>
    <property type="evidence" value="ECO:0007669"/>
    <property type="project" value="UniProtKB-UniRule"/>
</dbReference>
<dbReference type="NCBIfam" id="TIGR00810">
    <property type="entry name" value="secG"/>
    <property type="match status" value="1"/>
</dbReference>
<comment type="subcellular location">
    <subcellularLocation>
        <location evidence="1 10">Cell membrane</location>
        <topology evidence="1 10">Multi-pass membrane protein</topology>
    </subcellularLocation>
</comment>
<comment type="caution">
    <text evidence="10">Lacks conserved residue(s) required for the propagation of feature annotation.</text>
</comment>
<keyword evidence="3 10" id="KW-0813">Transport</keyword>
<comment type="function">
    <text evidence="10">Involved in protein export. Participates in an early event of protein translocation.</text>
</comment>
<evidence type="ECO:0000256" key="7">
    <source>
        <dbReference type="ARBA" id="ARBA00022989"/>
    </source>
</evidence>
<evidence type="ECO:0000256" key="5">
    <source>
        <dbReference type="ARBA" id="ARBA00022692"/>
    </source>
</evidence>